<dbReference type="RefSeq" id="WP_052088294.1">
    <property type="nucleotide sequence ID" value="NZ_AWTN01000095.1"/>
</dbReference>
<gene>
    <name evidence="1" type="ORF">P245_15655</name>
</gene>
<evidence type="ECO:0000313" key="2">
    <source>
        <dbReference type="Proteomes" id="UP000029567"/>
    </source>
</evidence>
<evidence type="ECO:0000313" key="1">
    <source>
        <dbReference type="EMBL" id="KGG90866.1"/>
    </source>
</evidence>
<accession>A0A0E3C1B9</accession>
<comment type="caution">
    <text evidence="1">The sequence shown here is derived from an EMBL/GenBank/DDBJ whole genome shotgun (WGS) entry which is preliminary data.</text>
</comment>
<dbReference type="Proteomes" id="UP000029567">
    <property type="component" value="Unassembled WGS sequence"/>
</dbReference>
<sequence>MAESFKSTWAGGEVLIPKAQVEAEAREAFDAGRTANEACPYPFHTDAALHWLATFNLCMPLSSNRQPLPNDHLPHS</sequence>
<dbReference type="EMBL" id="AWTN01000095">
    <property type="protein sequence ID" value="KGG90866.1"/>
    <property type="molecule type" value="Genomic_DNA"/>
</dbReference>
<dbReference type="AlphaFoldDB" id="A0A0E3C1B9"/>
<reference evidence="1 2" key="1">
    <citation type="submission" date="2013-09" db="EMBL/GenBank/DDBJ databases">
        <title>High correlation between genotypes and phenotypes of environmental bacteria Comamonas testosteroni strains.</title>
        <authorList>
            <person name="Liu L."/>
            <person name="Zhu W."/>
            <person name="Xia X."/>
            <person name="Xu B."/>
            <person name="Luo M."/>
            <person name="Wang G."/>
        </authorList>
    </citation>
    <scope>NUCLEOTIDE SEQUENCE [LARGE SCALE GENOMIC DNA]</scope>
    <source>
        <strain evidence="1 2">JL14</strain>
    </source>
</reference>
<proteinExistence type="predicted"/>
<protein>
    <submittedName>
        <fullName evidence="1">Uncharacterized protein</fullName>
    </submittedName>
</protein>
<name>A0A0E3C1B9_9BURK</name>
<organism evidence="1 2">
    <name type="scientific">Comamonas thiooxydans</name>
    <dbReference type="NCBI Taxonomy" id="363952"/>
    <lineage>
        <taxon>Bacteria</taxon>
        <taxon>Pseudomonadati</taxon>
        <taxon>Pseudomonadota</taxon>
        <taxon>Betaproteobacteria</taxon>
        <taxon>Burkholderiales</taxon>
        <taxon>Comamonadaceae</taxon>
        <taxon>Comamonas</taxon>
    </lineage>
</organism>